<organism evidence="1 2">
    <name type="scientific">Trichomonas vaginalis (strain ATCC PRA-98 / G3)</name>
    <dbReference type="NCBI Taxonomy" id="412133"/>
    <lineage>
        <taxon>Eukaryota</taxon>
        <taxon>Metamonada</taxon>
        <taxon>Parabasalia</taxon>
        <taxon>Trichomonadida</taxon>
        <taxon>Trichomonadidae</taxon>
        <taxon>Trichomonas</taxon>
    </lineage>
</organism>
<reference evidence="1" key="2">
    <citation type="journal article" date="2007" name="Science">
        <title>Draft genome sequence of the sexually transmitted pathogen Trichomonas vaginalis.</title>
        <authorList>
            <person name="Carlton J.M."/>
            <person name="Hirt R.P."/>
            <person name="Silva J.C."/>
            <person name="Delcher A.L."/>
            <person name="Schatz M."/>
            <person name="Zhao Q."/>
            <person name="Wortman J.R."/>
            <person name="Bidwell S.L."/>
            <person name="Alsmark U.C.M."/>
            <person name="Besteiro S."/>
            <person name="Sicheritz-Ponten T."/>
            <person name="Noel C.J."/>
            <person name="Dacks J.B."/>
            <person name="Foster P.G."/>
            <person name="Simillion C."/>
            <person name="Van de Peer Y."/>
            <person name="Miranda-Saavedra D."/>
            <person name="Barton G.J."/>
            <person name="Westrop G.D."/>
            <person name="Mueller S."/>
            <person name="Dessi D."/>
            <person name="Fiori P.L."/>
            <person name="Ren Q."/>
            <person name="Paulsen I."/>
            <person name="Zhang H."/>
            <person name="Bastida-Corcuera F.D."/>
            <person name="Simoes-Barbosa A."/>
            <person name="Brown M.T."/>
            <person name="Hayes R.D."/>
            <person name="Mukherjee M."/>
            <person name="Okumura C.Y."/>
            <person name="Schneider R."/>
            <person name="Smith A.J."/>
            <person name="Vanacova S."/>
            <person name="Villalvazo M."/>
            <person name="Haas B.J."/>
            <person name="Pertea M."/>
            <person name="Feldblyum T.V."/>
            <person name="Utterback T.R."/>
            <person name="Shu C.L."/>
            <person name="Osoegawa K."/>
            <person name="de Jong P.J."/>
            <person name="Hrdy I."/>
            <person name="Horvathova L."/>
            <person name="Zubacova Z."/>
            <person name="Dolezal P."/>
            <person name="Malik S.B."/>
            <person name="Logsdon J.M. Jr."/>
            <person name="Henze K."/>
            <person name="Gupta A."/>
            <person name="Wang C.C."/>
            <person name="Dunne R.L."/>
            <person name="Upcroft J.A."/>
            <person name="Upcroft P."/>
            <person name="White O."/>
            <person name="Salzberg S.L."/>
            <person name="Tang P."/>
            <person name="Chiu C.-H."/>
            <person name="Lee Y.-S."/>
            <person name="Embley T.M."/>
            <person name="Coombs G.H."/>
            <person name="Mottram J.C."/>
            <person name="Tachezy J."/>
            <person name="Fraser-Liggett C.M."/>
            <person name="Johnson P.J."/>
        </authorList>
    </citation>
    <scope>NUCLEOTIDE SEQUENCE [LARGE SCALE GENOMIC DNA]</scope>
    <source>
        <strain evidence="1">G3</strain>
    </source>
</reference>
<dbReference type="Gene3D" id="1.25.40.20">
    <property type="entry name" value="Ankyrin repeat-containing domain"/>
    <property type="match status" value="1"/>
</dbReference>
<proteinExistence type="predicted"/>
<gene>
    <name evidence="1" type="ORF">TVAG_367600</name>
</gene>
<dbReference type="AlphaFoldDB" id="A2F5R4"/>
<evidence type="ECO:0000313" key="2">
    <source>
        <dbReference type="Proteomes" id="UP000001542"/>
    </source>
</evidence>
<protein>
    <recommendedName>
        <fullName evidence="3">DUF3447 domain-containing protein</fullName>
    </recommendedName>
</protein>
<dbReference type="OrthoDB" id="1577640at2759"/>
<accession>A2F5R4</accession>
<dbReference type="PANTHER" id="PTHR24159:SF5">
    <property type="entry name" value="ANK_REP_REGION DOMAIN-CONTAINING PROTEIN"/>
    <property type="match status" value="1"/>
</dbReference>
<evidence type="ECO:0000313" key="1">
    <source>
        <dbReference type="EMBL" id="EAX99764.1"/>
    </source>
</evidence>
<evidence type="ECO:0008006" key="3">
    <source>
        <dbReference type="Google" id="ProtNLM"/>
    </source>
</evidence>
<dbReference type="InParanoid" id="A2F5R4"/>
<dbReference type="SUPFAM" id="SSF48403">
    <property type="entry name" value="Ankyrin repeat"/>
    <property type="match status" value="1"/>
</dbReference>
<name>A2F5R4_TRIV3</name>
<dbReference type="SMR" id="A2F5R4"/>
<dbReference type="PANTHER" id="PTHR24159">
    <property type="match status" value="1"/>
</dbReference>
<sequence length="163" mass="19079">MKEEEILNLYSTKSPLYYIAWDKVDDLKSKFPNLDINEQIDYYITPLDCAIKYGSELCFNYLKNLGAQYTDNSEEYAVQGGNKNVFMQMIDEGKSFDNMVNMALDYRHFEIADYLKTNFEQTPNSIAESMHFGNYDIVSYLLNNGEDINKIYNLILFKFIIVL</sequence>
<dbReference type="VEuPathDB" id="TrichDB:TVAGG3_0977570"/>
<dbReference type="Proteomes" id="UP000001542">
    <property type="component" value="Unassembled WGS sequence"/>
</dbReference>
<dbReference type="VEuPathDB" id="TrichDB:TVAG_367600"/>
<keyword evidence="2" id="KW-1185">Reference proteome</keyword>
<dbReference type="EMBL" id="DS113626">
    <property type="protein sequence ID" value="EAX99764.1"/>
    <property type="molecule type" value="Genomic_DNA"/>
</dbReference>
<dbReference type="InterPro" id="IPR036770">
    <property type="entry name" value="Ankyrin_rpt-contain_sf"/>
</dbReference>
<reference evidence="1" key="1">
    <citation type="submission" date="2006-10" db="EMBL/GenBank/DDBJ databases">
        <authorList>
            <person name="Amadeo P."/>
            <person name="Zhao Q."/>
            <person name="Wortman J."/>
            <person name="Fraser-Liggett C."/>
            <person name="Carlton J."/>
        </authorList>
    </citation>
    <scope>NUCLEOTIDE SEQUENCE</scope>
    <source>
        <strain evidence="1">G3</strain>
    </source>
</reference>
<dbReference type="RefSeq" id="XP_001312694.1">
    <property type="nucleotide sequence ID" value="XM_001312693.1"/>
</dbReference>
<dbReference type="KEGG" id="tva:4757590"/>